<name>A0A9N7LR05_9MYCO</name>
<dbReference type="Proteomes" id="UP001058626">
    <property type="component" value="Chromosome"/>
</dbReference>
<organism evidence="1 2">
    <name type="scientific">Mycobacterium pseudoshottsii</name>
    <dbReference type="NCBI Taxonomy" id="265949"/>
    <lineage>
        <taxon>Bacteria</taxon>
        <taxon>Bacillati</taxon>
        <taxon>Actinomycetota</taxon>
        <taxon>Actinomycetes</taxon>
        <taxon>Mycobacteriales</taxon>
        <taxon>Mycobacteriaceae</taxon>
        <taxon>Mycobacterium</taxon>
        <taxon>Mycobacterium ulcerans group</taxon>
    </lineage>
</organism>
<reference evidence="1" key="1">
    <citation type="submission" date="2022-06" db="EMBL/GenBank/DDBJ databases">
        <title>Complete genome sequence of Mycobacterium pseudoshottsii NJB1907-Z4.</title>
        <authorList>
            <person name="Komine T."/>
            <person name="Fukano H."/>
            <person name="Wada S."/>
        </authorList>
    </citation>
    <scope>NUCLEOTIDE SEQUENCE</scope>
    <source>
        <strain evidence="1">NJB1907-Z4</strain>
    </source>
</reference>
<gene>
    <name evidence="1" type="ORF">NJB1907Z4_C27060</name>
</gene>
<dbReference type="Gene3D" id="3.40.50.1820">
    <property type="entry name" value="alpha/beta hydrolase"/>
    <property type="match status" value="1"/>
</dbReference>
<dbReference type="InterPro" id="IPR029058">
    <property type="entry name" value="AB_hydrolase_fold"/>
</dbReference>
<evidence type="ECO:0000313" key="1">
    <source>
        <dbReference type="EMBL" id="BDN82491.1"/>
    </source>
</evidence>
<dbReference type="RefSeq" id="WP_020787482.1">
    <property type="nucleotide sequence ID" value="NZ_AP026367.1"/>
</dbReference>
<sequence length="176" mass="19436">MPDLLPHFHWPAIARFANTLRRTMTVPIYPIAPELTYRKVFPFLLRLYHRILQTSDPNSVAFRSDPARGGMAFALCHALRDAGLRYAGLRYAGGDPLGTPLPSPSVGPLIGLPRLTIFTGTHDVLNPDARALRERAADEGLDIGWYERDRGLHVWMLMPGHDAAAALARMSEGLSG</sequence>
<dbReference type="SUPFAM" id="SSF53474">
    <property type="entry name" value="alpha/beta-Hydrolases"/>
    <property type="match status" value="1"/>
</dbReference>
<evidence type="ECO:0000313" key="2">
    <source>
        <dbReference type="Proteomes" id="UP001058626"/>
    </source>
</evidence>
<proteinExistence type="predicted"/>
<dbReference type="AlphaFoldDB" id="A0A9N7LR05"/>
<keyword evidence="2" id="KW-1185">Reference proteome</keyword>
<accession>A0A9N7LR05</accession>
<dbReference type="EMBL" id="AP026367">
    <property type="protein sequence ID" value="BDN82491.1"/>
    <property type="molecule type" value="Genomic_DNA"/>
</dbReference>
<protein>
    <recommendedName>
        <fullName evidence="3">Alpha/beta hydrolase fold-3 domain-containing protein</fullName>
    </recommendedName>
</protein>
<evidence type="ECO:0008006" key="3">
    <source>
        <dbReference type="Google" id="ProtNLM"/>
    </source>
</evidence>